<reference evidence="2 3" key="1">
    <citation type="journal article" date="2020" name="bioRxiv">
        <title>Whole genome comparisons of ergot fungi reveals the divergence and evolution of species within the genus Claviceps are the result of varying mechanisms driving genome evolution and host range expansion.</title>
        <authorList>
            <person name="Wyka S.A."/>
            <person name="Mondo S.J."/>
            <person name="Liu M."/>
            <person name="Dettman J."/>
            <person name="Nalam V."/>
            <person name="Broders K.D."/>
        </authorList>
    </citation>
    <scope>NUCLEOTIDE SEQUENCE [LARGE SCALE GENOMIC DNA]</scope>
    <source>
        <strain evidence="2 3">LM576</strain>
    </source>
</reference>
<feature type="compositionally biased region" description="Polar residues" evidence="1">
    <location>
        <begin position="75"/>
        <end position="95"/>
    </location>
</feature>
<evidence type="ECO:0008006" key="4">
    <source>
        <dbReference type="Google" id="ProtNLM"/>
    </source>
</evidence>
<name>A0A9P7Q8S6_9HYPO</name>
<dbReference type="Proteomes" id="UP000732380">
    <property type="component" value="Unassembled WGS sequence"/>
</dbReference>
<dbReference type="InterPro" id="IPR001005">
    <property type="entry name" value="SANT/Myb"/>
</dbReference>
<evidence type="ECO:0000256" key="1">
    <source>
        <dbReference type="SAM" id="MobiDB-lite"/>
    </source>
</evidence>
<proteinExistence type="predicted"/>
<keyword evidence="3" id="KW-1185">Reference proteome</keyword>
<evidence type="ECO:0000313" key="3">
    <source>
        <dbReference type="Proteomes" id="UP000732380"/>
    </source>
</evidence>
<feature type="region of interest" description="Disordered" evidence="1">
    <location>
        <begin position="1"/>
        <end position="26"/>
    </location>
</feature>
<organism evidence="2 3">
    <name type="scientific">Claviceps humidiphila</name>
    <dbReference type="NCBI Taxonomy" id="1294629"/>
    <lineage>
        <taxon>Eukaryota</taxon>
        <taxon>Fungi</taxon>
        <taxon>Dikarya</taxon>
        <taxon>Ascomycota</taxon>
        <taxon>Pezizomycotina</taxon>
        <taxon>Sordariomycetes</taxon>
        <taxon>Hypocreomycetidae</taxon>
        <taxon>Hypocreales</taxon>
        <taxon>Clavicipitaceae</taxon>
        <taxon>Claviceps</taxon>
    </lineage>
</organism>
<accession>A0A9P7Q8S6</accession>
<dbReference type="AlphaFoldDB" id="A0A9P7Q8S6"/>
<dbReference type="EMBL" id="SRQM01000073">
    <property type="protein sequence ID" value="KAG6119660.1"/>
    <property type="molecule type" value="Genomic_DNA"/>
</dbReference>
<evidence type="ECO:0000313" key="2">
    <source>
        <dbReference type="EMBL" id="KAG6119660.1"/>
    </source>
</evidence>
<comment type="caution">
    <text evidence="2">The sequence shown here is derived from an EMBL/GenBank/DDBJ whole genome shotgun (WGS) entry which is preliminary data.</text>
</comment>
<gene>
    <name evidence="2" type="ORF">E4U13_007444</name>
</gene>
<protein>
    <recommendedName>
        <fullName evidence="4">Myb-like domain-containing protein</fullName>
    </recommendedName>
</protein>
<sequence length="306" mass="33983">MMRQQDNVAAKDRKSPLTGSGRAWREEEESYLLQSRLKKTPYKHIAAHLNKTELACRLHYHQLSRGNARRKRAGSFSSDSSDTPTRGRTCASSSPVYRGDTRSLSPSVVSSPYLLNRSVTSDGPWLPGIQSLEGSPRLPSMMPRFERSGYAQSHYSESYPRSAMSTPDLQHSVLPSPVLPYRFGRPASAFHSATPPPRLDTAWRPPRSSPPLASVHAASQIELPRLGAIYERHKNAFWGVVANEYGMNASPAALEQAWRSGECCQYGKCNQSNHGVKRPMTPVASPDKDVTRISSIIDDDSSSRFR</sequence>
<dbReference type="CDD" id="cd00167">
    <property type="entry name" value="SANT"/>
    <property type="match status" value="1"/>
</dbReference>
<feature type="region of interest" description="Disordered" evidence="1">
    <location>
        <begin position="66"/>
        <end position="103"/>
    </location>
</feature>